<evidence type="ECO:0008006" key="3">
    <source>
        <dbReference type="Google" id="ProtNLM"/>
    </source>
</evidence>
<dbReference type="OrthoDB" id="1912561at2759"/>
<feature type="region of interest" description="Disordered" evidence="1">
    <location>
        <begin position="233"/>
        <end position="252"/>
    </location>
</feature>
<dbReference type="AlphaFoldDB" id="A0A1S4C2H4"/>
<accession>A0A1S4C2H4</accession>
<dbReference type="PaxDb" id="4097-A0A1S4C2H4"/>
<proteinExistence type="predicted"/>
<dbReference type="KEGG" id="nta:107814364"/>
<name>A0A1S4C2H4_TOBAC</name>
<dbReference type="PANTHER" id="PTHR47481">
    <property type="match status" value="1"/>
</dbReference>
<organism evidence="2">
    <name type="scientific">Nicotiana tabacum</name>
    <name type="common">Common tobacco</name>
    <dbReference type="NCBI Taxonomy" id="4097"/>
    <lineage>
        <taxon>Eukaryota</taxon>
        <taxon>Viridiplantae</taxon>
        <taxon>Streptophyta</taxon>
        <taxon>Embryophyta</taxon>
        <taxon>Tracheophyta</taxon>
        <taxon>Spermatophyta</taxon>
        <taxon>Magnoliopsida</taxon>
        <taxon>eudicotyledons</taxon>
        <taxon>Gunneridae</taxon>
        <taxon>Pentapetalae</taxon>
        <taxon>asterids</taxon>
        <taxon>lamiids</taxon>
        <taxon>Solanales</taxon>
        <taxon>Solanaceae</taxon>
        <taxon>Nicotianoideae</taxon>
        <taxon>Nicotianeae</taxon>
        <taxon>Nicotiana</taxon>
    </lineage>
</organism>
<gene>
    <name evidence="2" type="primary">LOC107814364</name>
</gene>
<dbReference type="PANTHER" id="PTHR47481:SF5">
    <property type="entry name" value="RIBONUCLEASE H-LIKE DOMAIN, GAG-PRE-INTEGRASE DOMAIN, GAG-POLYPEPTIDE OF LTR COPIA-TYPE-RELATED"/>
    <property type="match status" value="1"/>
</dbReference>
<protein>
    <recommendedName>
        <fullName evidence="3">Retrotransposon gag domain-containing protein</fullName>
    </recommendedName>
</protein>
<feature type="compositionally biased region" description="Polar residues" evidence="1">
    <location>
        <begin position="184"/>
        <end position="200"/>
    </location>
</feature>
<feature type="region of interest" description="Disordered" evidence="1">
    <location>
        <begin position="153"/>
        <end position="200"/>
    </location>
</feature>
<evidence type="ECO:0000256" key="1">
    <source>
        <dbReference type="SAM" id="MobiDB-lite"/>
    </source>
</evidence>
<dbReference type="STRING" id="4097.A0A1S4C2H4"/>
<evidence type="ECO:0000313" key="2">
    <source>
        <dbReference type="RefSeq" id="XP_016495263.1"/>
    </source>
</evidence>
<sequence>MAWVREDQLVLSWIVSSVSESIMPQLVGVEIAHEAWNKLVAAYAFGSKPQICELKAQLHTLRQDNDNIETYVQKAKGTANKLAALQHLVREDDLVEFVLAGLGPAYRPFKRSLEARQEDINLDGLYGMLLTEERQLKRDETLTMIASSAQYMQSSLPTTRGRGRGRDGRGRGHSSSQWFSQSSYDRTQQHSFQTPQSRMSLPSTNTSMIICYNCEGNLLNMCVHRQKLIDVNNASGRPSTNLACASPQTSQK</sequence>
<dbReference type="OMA" id="NSHESCP"/>
<feature type="compositionally biased region" description="Low complexity" evidence="1">
    <location>
        <begin position="174"/>
        <end position="183"/>
    </location>
</feature>
<reference evidence="2" key="1">
    <citation type="submission" date="2025-08" db="UniProtKB">
        <authorList>
            <consortium name="RefSeq"/>
        </authorList>
    </citation>
    <scope>IDENTIFICATION</scope>
</reference>
<dbReference type="Pfam" id="PF14223">
    <property type="entry name" value="Retrotran_gag_2"/>
    <property type="match status" value="1"/>
</dbReference>
<dbReference type="RefSeq" id="XP_016495263.1">
    <property type="nucleotide sequence ID" value="XM_016639777.1"/>
</dbReference>